<evidence type="ECO:0000313" key="1">
    <source>
        <dbReference type="EMBL" id="RGB73630.1"/>
    </source>
</evidence>
<gene>
    <name evidence="1" type="ORF">DWZ89_02255</name>
</gene>
<dbReference type="InterPro" id="IPR016187">
    <property type="entry name" value="CTDL_fold"/>
</dbReference>
<protein>
    <recommendedName>
        <fullName evidence="3">Sulfatase-modifying factor enzyme domain-containing protein</fullName>
    </recommendedName>
</protein>
<dbReference type="SUPFAM" id="SSF56436">
    <property type="entry name" value="C-type lectin-like"/>
    <property type="match status" value="1"/>
</dbReference>
<name>A0A3E2TEM5_9FIRM</name>
<dbReference type="Gene3D" id="3.90.1580.10">
    <property type="entry name" value="paralog of FGE (formylglycine-generating enzyme)"/>
    <property type="match status" value="1"/>
</dbReference>
<organism evidence="1 2">
    <name type="scientific">Faecalibacterium prausnitzii</name>
    <dbReference type="NCBI Taxonomy" id="853"/>
    <lineage>
        <taxon>Bacteria</taxon>
        <taxon>Bacillati</taxon>
        <taxon>Bacillota</taxon>
        <taxon>Clostridia</taxon>
        <taxon>Eubacteriales</taxon>
        <taxon>Oscillospiraceae</taxon>
        <taxon>Faecalibacterium</taxon>
    </lineage>
</organism>
<accession>A0A3E2TEM5</accession>
<proteinExistence type="predicted"/>
<dbReference type="InterPro" id="IPR042095">
    <property type="entry name" value="SUMF_sf"/>
</dbReference>
<reference evidence="1 2" key="1">
    <citation type="submission" date="2018-08" db="EMBL/GenBank/DDBJ databases">
        <title>A genome reference for cultivated species of the human gut microbiota.</title>
        <authorList>
            <person name="Zou Y."/>
            <person name="Xue W."/>
            <person name="Luo G."/>
        </authorList>
    </citation>
    <scope>NUCLEOTIDE SEQUENCE [LARGE SCALE GENOMIC DNA]</scope>
    <source>
        <strain evidence="1 2">AF36-11AT</strain>
    </source>
</reference>
<dbReference type="RefSeq" id="WP_117504275.1">
    <property type="nucleotide sequence ID" value="NZ_QVEQ01000001.1"/>
</dbReference>
<dbReference type="AlphaFoldDB" id="A0A3E2TEM5"/>
<dbReference type="Proteomes" id="UP000261140">
    <property type="component" value="Unassembled WGS sequence"/>
</dbReference>
<dbReference type="EMBL" id="QVEQ01000001">
    <property type="protein sequence ID" value="RGB73630.1"/>
    <property type="molecule type" value="Genomic_DNA"/>
</dbReference>
<sequence length="349" mass="36771">MTNFADFKAAIEGISGGKNTALLDKFGLPSVVVPINKLTYKDVGVGDDTVLPAFKLDGVEKPYFCIGKYHDTLVNGVPCSLPMQTPAVNVNFDTAVSQSRSKGEGWTLATNAMYAAIQLWCRANGFMPRGNNNYGADHAHAWEKGTPANYDSSGKVNLTLTGSGPVSWCHNNDLSGVCDLNGNAWEWAVGLRLMDGEIQIIQHNDAALATADLSAASSLWKAIAADGSLVAPGSSGTIKLDWRSNKWTFVTDALTGQSEDGHGTGFTSLATTLSAVPQILYGIGVYPQEPNGDYGGDDLWAINKGERVPFRGGGWNSTSGAGVFGLDLSGVRSNASGLIGRRSAFVGSL</sequence>
<evidence type="ECO:0008006" key="3">
    <source>
        <dbReference type="Google" id="ProtNLM"/>
    </source>
</evidence>
<comment type="caution">
    <text evidence="1">The sequence shown here is derived from an EMBL/GenBank/DDBJ whole genome shotgun (WGS) entry which is preliminary data.</text>
</comment>
<evidence type="ECO:0000313" key="2">
    <source>
        <dbReference type="Proteomes" id="UP000261140"/>
    </source>
</evidence>